<dbReference type="SUPFAM" id="SSF56112">
    <property type="entry name" value="Protein kinase-like (PK-like)"/>
    <property type="match status" value="1"/>
</dbReference>
<dbReference type="OrthoDB" id="2523749at2759"/>
<keyword evidence="4" id="KW-0547">Nucleotide-binding</keyword>
<evidence type="ECO:0000259" key="9">
    <source>
        <dbReference type="Pfam" id="PF01163"/>
    </source>
</evidence>
<keyword evidence="6" id="KW-0067">ATP-binding</keyword>
<dbReference type="InParanoid" id="A0A369K964"/>
<evidence type="ECO:0000256" key="4">
    <source>
        <dbReference type="ARBA" id="ARBA00022741"/>
    </source>
</evidence>
<evidence type="ECO:0000256" key="8">
    <source>
        <dbReference type="ARBA" id="ARBA00048679"/>
    </source>
</evidence>
<keyword evidence="11" id="KW-1185">Reference proteome</keyword>
<keyword evidence="2" id="KW-0723">Serine/threonine-protein kinase</keyword>
<evidence type="ECO:0000256" key="7">
    <source>
        <dbReference type="ARBA" id="ARBA00047899"/>
    </source>
</evidence>
<dbReference type="Pfam" id="PF01163">
    <property type="entry name" value="RIO1"/>
    <property type="match status" value="1"/>
</dbReference>
<evidence type="ECO:0000313" key="11">
    <source>
        <dbReference type="Proteomes" id="UP000076154"/>
    </source>
</evidence>
<organism evidence="10 11">
    <name type="scientific">Hypsizygus marmoreus</name>
    <name type="common">White beech mushroom</name>
    <name type="synonym">Agaricus marmoreus</name>
    <dbReference type="NCBI Taxonomy" id="39966"/>
    <lineage>
        <taxon>Eukaryota</taxon>
        <taxon>Fungi</taxon>
        <taxon>Dikarya</taxon>
        <taxon>Basidiomycota</taxon>
        <taxon>Agaricomycotina</taxon>
        <taxon>Agaricomycetes</taxon>
        <taxon>Agaricomycetidae</taxon>
        <taxon>Agaricales</taxon>
        <taxon>Tricholomatineae</taxon>
        <taxon>Lyophyllaceae</taxon>
        <taxon>Hypsizygus</taxon>
    </lineage>
</organism>
<gene>
    <name evidence="10" type="ORF">Hypma_013820</name>
</gene>
<reference evidence="10" key="1">
    <citation type="submission" date="2018-04" db="EMBL/GenBank/DDBJ databases">
        <title>Whole genome sequencing of Hypsizygus marmoreus.</title>
        <authorList>
            <person name="Choi I.-G."/>
            <person name="Min B."/>
            <person name="Kim J.-G."/>
            <person name="Kim S."/>
            <person name="Oh Y.-L."/>
            <person name="Kong W.-S."/>
            <person name="Park H."/>
            <person name="Jeong J."/>
            <person name="Song E.-S."/>
        </authorList>
    </citation>
    <scope>NUCLEOTIDE SEQUENCE [LARGE SCALE GENOMIC DNA]</scope>
    <source>
        <strain evidence="10">51987-8</strain>
    </source>
</reference>
<dbReference type="EC" id="2.7.11.1" evidence="1"/>
<proteinExistence type="predicted"/>
<dbReference type="InterPro" id="IPR018934">
    <property type="entry name" value="RIO_dom"/>
</dbReference>
<dbReference type="STRING" id="39966.A0A369K964"/>
<keyword evidence="3" id="KW-0808">Transferase</keyword>
<dbReference type="InterPro" id="IPR011009">
    <property type="entry name" value="Kinase-like_dom_sf"/>
</dbReference>
<dbReference type="GO" id="GO:0005524">
    <property type="term" value="F:ATP binding"/>
    <property type="evidence" value="ECO:0007669"/>
    <property type="project" value="UniProtKB-KW"/>
</dbReference>
<feature type="domain" description="RIO-type" evidence="9">
    <location>
        <begin position="148"/>
        <end position="189"/>
    </location>
</feature>
<evidence type="ECO:0000256" key="2">
    <source>
        <dbReference type="ARBA" id="ARBA00022527"/>
    </source>
</evidence>
<comment type="catalytic activity">
    <reaction evidence="7">
        <text>L-threonyl-[protein] + ATP = O-phospho-L-threonyl-[protein] + ADP + H(+)</text>
        <dbReference type="Rhea" id="RHEA:46608"/>
        <dbReference type="Rhea" id="RHEA-COMP:11060"/>
        <dbReference type="Rhea" id="RHEA-COMP:11605"/>
        <dbReference type="ChEBI" id="CHEBI:15378"/>
        <dbReference type="ChEBI" id="CHEBI:30013"/>
        <dbReference type="ChEBI" id="CHEBI:30616"/>
        <dbReference type="ChEBI" id="CHEBI:61977"/>
        <dbReference type="ChEBI" id="CHEBI:456216"/>
        <dbReference type="EC" id="2.7.11.1"/>
    </reaction>
</comment>
<keyword evidence="5" id="KW-0418">Kinase</keyword>
<evidence type="ECO:0000256" key="5">
    <source>
        <dbReference type="ARBA" id="ARBA00022777"/>
    </source>
</evidence>
<evidence type="ECO:0000256" key="6">
    <source>
        <dbReference type="ARBA" id="ARBA00022840"/>
    </source>
</evidence>
<dbReference type="GO" id="GO:0004674">
    <property type="term" value="F:protein serine/threonine kinase activity"/>
    <property type="evidence" value="ECO:0007669"/>
    <property type="project" value="UniProtKB-KW"/>
</dbReference>
<dbReference type="Gene3D" id="1.10.510.10">
    <property type="entry name" value="Transferase(Phosphotransferase) domain 1"/>
    <property type="match status" value="1"/>
</dbReference>
<evidence type="ECO:0000256" key="1">
    <source>
        <dbReference type="ARBA" id="ARBA00012513"/>
    </source>
</evidence>
<dbReference type="AlphaFoldDB" id="A0A369K964"/>
<dbReference type="EMBL" id="LUEZ02000009">
    <property type="protein sequence ID" value="RDB29990.1"/>
    <property type="molecule type" value="Genomic_DNA"/>
</dbReference>
<name>A0A369K964_HYPMA</name>
<comment type="catalytic activity">
    <reaction evidence="8">
        <text>L-seryl-[protein] + ATP = O-phospho-L-seryl-[protein] + ADP + H(+)</text>
        <dbReference type="Rhea" id="RHEA:17989"/>
        <dbReference type="Rhea" id="RHEA-COMP:9863"/>
        <dbReference type="Rhea" id="RHEA-COMP:11604"/>
        <dbReference type="ChEBI" id="CHEBI:15378"/>
        <dbReference type="ChEBI" id="CHEBI:29999"/>
        <dbReference type="ChEBI" id="CHEBI:30616"/>
        <dbReference type="ChEBI" id="CHEBI:83421"/>
        <dbReference type="ChEBI" id="CHEBI:456216"/>
        <dbReference type="EC" id="2.7.11.1"/>
    </reaction>
</comment>
<dbReference type="Proteomes" id="UP000076154">
    <property type="component" value="Unassembled WGS sequence"/>
</dbReference>
<accession>A0A369K964</accession>
<comment type="caution">
    <text evidence="10">The sequence shown here is derived from an EMBL/GenBank/DDBJ whole genome shotgun (WGS) entry which is preliminary data.</text>
</comment>
<sequence length="284" mass="32369">MTTLHVKFPREWPGWTTKEYTLRSAHPSCSKEGTSFTVIVDSETNSDYSSDSPVFRASVVNSSNCQSGAVVALKFAFRGDLISYLEEEVEVYEVALRSLQAKTVPRCYGLYTGHREDGEPIACLVLEYWGECIDKPFHCLPLNVRMRILEQIGEIHRQGLIHGDFAERNVLELDGDIRIIDFDQTRPHDCQCRMDFRPGEAAPDEQDFGCSHLWKLCKSDMRIWGQPSIGEPPQGVLSLKVRYRLRSRSKDIQTYRLLQRDLQPSTTHSIPNSCSFPSAINDIH</sequence>
<evidence type="ECO:0000313" key="10">
    <source>
        <dbReference type="EMBL" id="RDB29990.1"/>
    </source>
</evidence>
<protein>
    <recommendedName>
        <fullName evidence="1">non-specific serine/threonine protein kinase</fullName>
        <ecNumber evidence="1">2.7.11.1</ecNumber>
    </recommendedName>
</protein>
<evidence type="ECO:0000256" key="3">
    <source>
        <dbReference type="ARBA" id="ARBA00022679"/>
    </source>
</evidence>